<dbReference type="SUPFAM" id="SSF116734">
    <property type="entry name" value="DNA methylase specificity domain"/>
    <property type="match status" value="1"/>
</dbReference>
<name>A0A1V5ZQ71_9BACT</name>
<proteinExistence type="predicted"/>
<evidence type="ECO:0000313" key="1">
    <source>
        <dbReference type="EMBL" id="OQB42291.1"/>
    </source>
</evidence>
<dbReference type="Gene3D" id="1.10.287.1120">
    <property type="entry name" value="Bipartite methylase S protein"/>
    <property type="match status" value="1"/>
</dbReference>
<dbReference type="AlphaFoldDB" id="A0A1V5ZQ71"/>
<sequence length="60" mass="7013">MHLKQIDLIIPDNLIIDQFCKITNNLFEKITKNLDQIDELSATRDQLLPKLMSGEVRVEF</sequence>
<reference evidence="1" key="1">
    <citation type="submission" date="2017-02" db="EMBL/GenBank/DDBJ databases">
        <title>Delving into the versatile metabolic prowess of the omnipresent phylum Bacteroidetes.</title>
        <authorList>
            <person name="Nobu M.K."/>
            <person name="Mei R."/>
            <person name="Narihiro T."/>
            <person name="Kuroda K."/>
            <person name="Liu W.-T."/>
        </authorList>
    </citation>
    <scope>NUCLEOTIDE SEQUENCE</scope>
    <source>
        <strain evidence="1">ADurb.Bin160</strain>
    </source>
</reference>
<accession>A0A1V5ZQ71</accession>
<comment type="caution">
    <text evidence="1">The sequence shown here is derived from an EMBL/GenBank/DDBJ whole genome shotgun (WGS) entry which is preliminary data.</text>
</comment>
<organism evidence="1">
    <name type="scientific">candidate division CPR1 bacterium ADurb.Bin160</name>
    <dbReference type="NCBI Taxonomy" id="1852826"/>
    <lineage>
        <taxon>Bacteria</taxon>
        <taxon>candidate division CPR1</taxon>
    </lineage>
</organism>
<evidence type="ECO:0008006" key="2">
    <source>
        <dbReference type="Google" id="ProtNLM"/>
    </source>
</evidence>
<protein>
    <recommendedName>
        <fullName evidence="2">Type I restriction modification DNA specificity domain protein</fullName>
    </recommendedName>
</protein>
<dbReference type="EMBL" id="MWDB01000004">
    <property type="protein sequence ID" value="OQB42291.1"/>
    <property type="molecule type" value="Genomic_DNA"/>
</dbReference>
<gene>
    <name evidence="1" type="ORF">BWY04_00356</name>
</gene>
<dbReference type="Proteomes" id="UP000485621">
    <property type="component" value="Unassembled WGS sequence"/>
</dbReference>